<dbReference type="EMBL" id="JXKH01000002">
    <property type="protein sequence ID" value="OJG19587.1"/>
    <property type="molecule type" value="Genomic_DNA"/>
</dbReference>
<gene>
    <name evidence="1" type="ORF">RU97_GL001158</name>
</gene>
<dbReference type="AlphaFoldDB" id="A0A1L8RIK2"/>
<reference evidence="1 2" key="1">
    <citation type="submission" date="2014-12" db="EMBL/GenBank/DDBJ databases">
        <title>Draft genome sequences of 29 type strains of Enterococci.</title>
        <authorList>
            <person name="Zhong Z."/>
            <person name="Sun Z."/>
            <person name="Liu W."/>
            <person name="Zhang W."/>
            <person name="Zhang H."/>
        </authorList>
    </citation>
    <scope>NUCLEOTIDE SEQUENCE [LARGE SCALE GENOMIC DNA]</scope>
    <source>
        <strain evidence="1 2">DSM 17029</strain>
    </source>
</reference>
<dbReference type="Proteomes" id="UP000181884">
    <property type="component" value="Unassembled WGS sequence"/>
</dbReference>
<comment type="caution">
    <text evidence="1">The sequence shown here is derived from an EMBL/GenBank/DDBJ whole genome shotgun (WGS) entry which is preliminary data.</text>
</comment>
<organism evidence="1 2">
    <name type="scientific">Enterococcus canis</name>
    <dbReference type="NCBI Taxonomy" id="214095"/>
    <lineage>
        <taxon>Bacteria</taxon>
        <taxon>Bacillati</taxon>
        <taxon>Bacillota</taxon>
        <taxon>Bacilli</taxon>
        <taxon>Lactobacillales</taxon>
        <taxon>Enterococcaceae</taxon>
        <taxon>Enterococcus</taxon>
    </lineage>
</organism>
<evidence type="ECO:0000313" key="2">
    <source>
        <dbReference type="Proteomes" id="UP000181884"/>
    </source>
</evidence>
<keyword evidence="2" id="KW-1185">Reference proteome</keyword>
<name>A0A1L8RIK2_9ENTE</name>
<evidence type="ECO:0000313" key="1">
    <source>
        <dbReference type="EMBL" id="OJG19587.1"/>
    </source>
</evidence>
<protein>
    <submittedName>
        <fullName evidence="1">Uncharacterized protein</fullName>
    </submittedName>
</protein>
<proteinExistence type="predicted"/>
<sequence>MMIQQTWQELEKLFGPKVAQRQTALILATQNYAQAILSANDSERIRSLGKRHLMLAAEKRLSSKQLTAFLGHAIKFERTY</sequence>
<accession>A0A1L8RIK2</accession>